<evidence type="ECO:0000256" key="1">
    <source>
        <dbReference type="ARBA" id="ARBA00001933"/>
    </source>
</evidence>
<organism evidence="7 8">
    <name type="scientific">Maritalea mediterranea</name>
    <dbReference type="NCBI Taxonomy" id="2909667"/>
    <lineage>
        <taxon>Bacteria</taxon>
        <taxon>Pseudomonadati</taxon>
        <taxon>Pseudomonadota</taxon>
        <taxon>Alphaproteobacteria</taxon>
        <taxon>Hyphomicrobiales</taxon>
        <taxon>Devosiaceae</taxon>
        <taxon>Maritalea</taxon>
    </lineage>
</organism>
<comment type="catalytic activity">
    <reaction evidence="5">
        <text>L,L-cystathionine + H2O = L-homocysteine + pyruvate + NH4(+)</text>
        <dbReference type="Rhea" id="RHEA:13965"/>
        <dbReference type="ChEBI" id="CHEBI:15361"/>
        <dbReference type="ChEBI" id="CHEBI:15377"/>
        <dbReference type="ChEBI" id="CHEBI:28938"/>
        <dbReference type="ChEBI" id="CHEBI:58161"/>
        <dbReference type="ChEBI" id="CHEBI:58199"/>
    </reaction>
</comment>
<dbReference type="EC" id="4.4.1.8" evidence="7"/>
<accession>A0ABS9E5V4</accession>
<dbReference type="RefSeq" id="WP_236113778.1">
    <property type="nucleotide sequence ID" value="NZ_JAKGTI010000001.1"/>
</dbReference>
<dbReference type="EMBL" id="JAKGTI010000001">
    <property type="protein sequence ID" value="MCF4098247.1"/>
    <property type="molecule type" value="Genomic_DNA"/>
</dbReference>
<name>A0ABS9E5V4_9HYPH</name>
<proteinExistence type="inferred from homology"/>
<sequence>MNSDDTNSKPRSPATIVTHYGRDPEKQYGFVNPPIVRGSTVIFQSYDQLKGHKRPYGYGRHGNPTNDAVQSTVTELENGAQTFLAPSGVSAITTALMAVLKTGDDLLVCDTVYEPTRQFCDSILEKMGVTTRYYDPTIGVGIEKLIQPNTKAVMVESPGSLTFEVQDIPAIASVCGPKEIAIIADNSWASPLYYKPLDLGANIVVHAGTKMFSGHSDIMFGTITTDATYEKRVQNTYRALGVCVGPDDSYLIARGLRSLELRMREQGQKALEMAKWLEKHPLVETVLHPALPQHPQHDIYQRDFTGPGALFSLILKPAGEEAVAAMVDDMELFAMGYSWGGFESLILPVKISSQRSVTQWPHDGNLIRLNIGLEGIEDLQADLSAGFERYRQMANIKLD</sequence>
<evidence type="ECO:0000256" key="3">
    <source>
        <dbReference type="ARBA" id="ARBA00022898"/>
    </source>
</evidence>
<keyword evidence="3 6" id="KW-0663">Pyridoxal phosphate</keyword>
<dbReference type="Proteomes" id="UP001201217">
    <property type="component" value="Unassembled WGS sequence"/>
</dbReference>
<keyword evidence="4 7" id="KW-0456">Lyase</keyword>
<comment type="caution">
    <text evidence="7">The sequence shown here is derived from an EMBL/GenBank/DDBJ whole genome shotgun (WGS) entry which is preliminary data.</text>
</comment>
<dbReference type="PIRSF" id="PIRSF001434">
    <property type="entry name" value="CGS"/>
    <property type="match status" value="1"/>
</dbReference>
<gene>
    <name evidence="7" type="primary">metC</name>
    <name evidence="7" type="ORF">L1I42_07060</name>
</gene>
<evidence type="ECO:0000256" key="5">
    <source>
        <dbReference type="ARBA" id="ARBA00047517"/>
    </source>
</evidence>
<keyword evidence="8" id="KW-1185">Reference proteome</keyword>
<dbReference type="PANTHER" id="PTHR43500:SF1">
    <property type="entry name" value="CYSTATHIONINE BETA-LYASE-RELATED"/>
    <property type="match status" value="1"/>
</dbReference>
<evidence type="ECO:0000256" key="2">
    <source>
        <dbReference type="ARBA" id="ARBA00009077"/>
    </source>
</evidence>
<dbReference type="Pfam" id="PF01053">
    <property type="entry name" value="Cys_Met_Meta_PP"/>
    <property type="match status" value="1"/>
</dbReference>
<evidence type="ECO:0000313" key="7">
    <source>
        <dbReference type="EMBL" id="MCF4098247.1"/>
    </source>
</evidence>
<dbReference type="Gene3D" id="3.40.640.10">
    <property type="entry name" value="Type I PLP-dependent aspartate aminotransferase-like (Major domain)"/>
    <property type="match status" value="1"/>
</dbReference>
<dbReference type="InterPro" id="IPR015421">
    <property type="entry name" value="PyrdxlP-dep_Trfase_major"/>
</dbReference>
<dbReference type="NCBIfam" id="TIGR01324">
    <property type="entry name" value="cysta_beta_ly_B"/>
    <property type="match status" value="1"/>
</dbReference>
<dbReference type="PANTHER" id="PTHR43500">
    <property type="entry name" value="CYSTATHIONINE BETA-LYASE-RELATED"/>
    <property type="match status" value="1"/>
</dbReference>
<dbReference type="SUPFAM" id="SSF53383">
    <property type="entry name" value="PLP-dependent transferases"/>
    <property type="match status" value="1"/>
</dbReference>
<protein>
    <submittedName>
        <fullName evidence="7">Cystathionine beta-lyase</fullName>
        <ecNumber evidence="7">4.4.1.8</ecNumber>
    </submittedName>
</protein>
<comment type="similarity">
    <text evidence="2 6">Belongs to the trans-sulfuration enzymes family.</text>
</comment>
<comment type="cofactor">
    <cofactor evidence="1 6">
        <name>pyridoxal 5'-phosphate</name>
        <dbReference type="ChEBI" id="CHEBI:597326"/>
    </cofactor>
</comment>
<evidence type="ECO:0000313" key="8">
    <source>
        <dbReference type="Proteomes" id="UP001201217"/>
    </source>
</evidence>
<evidence type="ECO:0000256" key="6">
    <source>
        <dbReference type="RuleBase" id="RU362118"/>
    </source>
</evidence>
<evidence type="ECO:0000256" key="4">
    <source>
        <dbReference type="ARBA" id="ARBA00023239"/>
    </source>
</evidence>
<dbReference type="InterPro" id="IPR000277">
    <property type="entry name" value="Cys/Met-Metab_PyrdxlP-dep_enz"/>
</dbReference>
<dbReference type="GO" id="GO:0016829">
    <property type="term" value="F:lyase activity"/>
    <property type="evidence" value="ECO:0007669"/>
    <property type="project" value="UniProtKB-KW"/>
</dbReference>
<reference evidence="7 8" key="1">
    <citation type="submission" date="2022-01" db="EMBL/GenBank/DDBJ databases">
        <title>Maritalea mediterranea sp. nov., isolated from marine plastic residues from the Malva-rosa beach (Valencia, Spain).</title>
        <authorList>
            <person name="Vidal-Verdu A."/>
            <person name="Molina-Menor E."/>
            <person name="Pascual J."/>
            <person name="Pereto J."/>
            <person name="Porcar M."/>
        </authorList>
    </citation>
    <scope>NUCLEOTIDE SEQUENCE [LARGE SCALE GENOMIC DNA]</scope>
    <source>
        <strain evidence="7 8">P4.10X</strain>
    </source>
</reference>
<dbReference type="CDD" id="cd00614">
    <property type="entry name" value="CGS_like"/>
    <property type="match status" value="1"/>
</dbReference>
<dbReference type="InterPro" id="IPR006233">
    <property type="entry name" value="Cys_b_lyase_bac"/>
</dbReference>
<dbReference type="Gene3D" id="3.90.1150.10">
    <property type="entry name" value="Aspartate Aminotransferase, domain 1"/>
    <property type="match status" value="1"/>
</dbReference>
<dbReference type="InterPro" id="IPR015422">
    <property type="entry name" value="PyrdxlP-dep_Trfase_small"/>
</dbReference>
<dbReference type="InterPro" id="IPR015424">
    <property type="entry name" value="PyrdxlP-dep_Trfase"/>
</dbReference>